<feature type="transmembrane region" description="Helical" evidence="10">
    <location>
        <begin position="232"/>
        <end position="256"/>
    </location>
</feature>
<dbReference type="Pfam" id="PF00027">
    <property type="entry name" value="cNMP_binding"/>
    <property type="match status" value="1"/>
</dbReference>
<dbReference type="PANTHER" id="PTHR45638">
    <property type="entry name" value="CYCLIC NUCLEOTIDE-GATED CATION CHANNEL SUBUNIT A"/>
    <property type="match status" value="1"/>
</dbReference>
<dbReference type="AlphaFoldDB" id="A0A7J5TX75"/>
<dbReference type="InterPro" id="IPR014710">
    <property type="entry name" value="RmlC-like_jellyroll"/>
</dbReference>
<comment type="subcellular location">
    <subcellularLocation>
        <location evidence="1">Membrane</location>
        <topology evidence="1">Multi-pass membrane protein</topology>
    </subcellularLocation>
</comment>
<feature type="region of interest" description="Disordered" evidence="9">
    <location>
        <begin position="879"/>
        <end position="905"/>
    </location>
</feature>
<feature type="transmembrane region" description="Helical" evidence="10">
    <location>
        <begin position="178"/>
        <end position="196"/>
    </location>
</feature>
<dbReference type="EMBL" id="WELI01000006">
    <property type="protein sequence ID" value="KAB7729239.1"/>
    <property type="molecule type" value="Genomic_DNA"/>
</dbReference>
<reference evidence="12 13" key="1">
    <citation type="submission" date="2019-10" db="EMBL/GenBank/DDBJ databases">
        <title>Rudanella paleaurantiibacter sp. nov., isolated from sludge.</title>
        <authorList>
            <person name="Xu S.Q."/>
        </authorList>
    </citation>
    <scope>NUCLEOTIDE SEQUENCE [LARGE SCALE GENOMIC DNA]</scope>
    <source>
        <strain evidence="12 13">HX-22-17</strain>
    </source>
</reference>
<dbReference type="InterPro" id="IPR050866">
    <property type="entry name" value="CNG_cation_channel"/>
</dbReference>
<feature type="transmembrane region" description="Helical" evidence="10">
    <location>
        <begin position="56"/>
        <end position="76"/>
    </location>
</feature>
<dbReference type="GO" id="GO:0005221">
    <property type="term" value="F:intracellularly cyclic nucleotide-activated monoatomic cation channel activity"/>
    <property type="evidence" value="ECO:0007669"/>
    <property type="project" value="InterPro"/>
</dbReference>
<dbReference type="Gene3D" id="2.60.120.10">
    <property type="entry name" value="Jelly Rolls"/>
    <property type="match status" value="1"/>
</dbReference>
<keyword evidence="4 10" id="KW-1133">Transmembrane helix</keyword>
<evidence type="ECO:0000256" key="10">
    <source>
        <dbReference type="SAM" id="Phobius"/>
    </source>
</evidence>
<evidence type="ECO:0000256" key="9">
    <source>
        <dbReference type="SAM" id="MobiDB-lite"/>
    </source>
</evidence>
<dbReference type="SMART" id="SM00100">
    <property type="entry name" value="cNMP"/>
    <property type="match status" value="1"/>
</dbReference>
<feature type="domain" description="Cyclic nucleotide-binding" evidence="11">
    <location>
        <begin position="922"/>
        <end position="1037"/>
    </location>
</feature>
<keyword evidence="5" id="KW-0406">Ion transport</keyword>
<feature type="compositionally biased region" description="Low complexity" evidence="9">
    <location>
        <begin position="894"/>
        <end position="905"/>
    </location>
</feature>
<comment type="caution">
    <text evidence="12">The sequence shown here is derived from an EMBL/GenBank/DDBJ whole genome shotgun (WGS) entry which is preliminary data.</text>
</comment>
<dbReference type="InterPro" id="IPR011989">
    <property type="entry name" value="ARM-like"/>
</dbReference>
<dbReference type="Proteomes" id="UP000488299">
    <property type="component" value="Unassembled WGS sequence"/>
</dbReference>
<evidence type="ECO:0000313" key="13">
    <source>
        <dbReference type="Proteomes" id="UP000488299"/>
    </source>
</evidence>
<proteinExistence type="predicted"/>
<dbReference type="PROSITE" id="PS00889">
    <property type="entry name" value="CNMP_BINDING_2"/>
    <property type="match status" value="1"/>
</dbReference>
<dbReference type="InterPro" id="IPR036259">
    <property type="entry name" value="MFS_trans_sf"/>
</dbReference>
<evidence type="ECO:0000256" key="3">
    <source>
        <dbReference type="ARBA" id="ARBA00022692"/>
    </source>
</evidence>
<dbReference type="PROSITE" id="PS00888">
    <property type="entry name" value="CNMP_BINDING_1"/>
    <property type="match status" value="1"/>
</dbReference>
<evidence type="ECO:0000259" key="11">
    <source>
        <dbReference type="PROSITE" id="PS50042"/>
    </source>
</evidence>
<dbReference type="SUPFAM" id="SSF103473">
    <property type="entry name" value="MFS general substrate transporter"/>
    <property type="match status" value="1"/>
</dbReference>
<feature type="transmembrane region" description="Helical" evidence="10">
    <location>
        <begin position="302"/>
        <end position="324"/>
    </location>
</feature>
<dbReference type="InterPro" id="IPR016024">
    <property type="entry name" value="ARM-type_fold"/>
</dbReference>
<evidence type="ECO:0000256" key="4">
    <source>
        <dbReference type="ARBA" id="ARBA00022989"/>
    </source>
</evidence>
<name>A0A7J5TX75_9BACT</name>
<evidence type="ECO:0000313" key="12">
    <source>
        <dbReference type="EMBL" id="KAB7729239.1"/>
    </source>
</evidence>
<feature type="transmembrane region" description="Helical" evidence="10">
    <location>
        <begin position="26"/>
        <end position="50"/>
    </location>
</feature>
<keyword evidence="7" id="KW-1071">Ligand-gated ion channel</keyword>
<dbReference type="CDD" id="cd00038">
    <property type="entry name" value="CAP_ED"/>
    <property type="match status" value="1"/>
</dbReference>
<dbReference type="GO" id="GO:0016020">
    <property type="term" value="C:membrane"/>
    <property type="evidence" value="ECO:0007669"/>
    <property type="project" value="UniProtKB-SubCell"/>
</dbReference>
<dbReference type="Gene3D" id="1.25.10.10">
    <property type="entry name" value="Leucine-rich Repeat Variant"/>
    <property type="match status" value="1"/>
</dbReference>
<dbReference type="PANTHER" id="PTHR45638:SF11">
    <property type="entry name" value="CYCLIC NUCLEOTIDE-GATED CATION CHANNEL SUBUNIT A"/>
    <property type="match status" value="1"/>
</dbReference>
<keyword evidence="13" id="KW-1185">Reference proteome</keyword>
<dbReference type="GO" id="GO:0044877">
    <property type="term" value="F:protein-containing complex binding"/>
    <property type="evidence" value="ECO:0007669"/>
    <property type="project" value="TreeGrafter"/>
</dbReference>
<evidence type="ECO:0000256" key="8">
    <source>
        <dbReference type="ARBA" id="ARBA00023303"/>
    </source>
</evidence>
<dbReference type="PROSITE" id="PS50042">
    <property type="entry name" value="CNMP_BINDING_3"/>
    <property type="match status" value="1"/>
</dbReference>
<sequence length="1046" mass="114377">MIGNRPSEQINRSLGIRADEGQTVRLFFLHNFLLGVGTMLVYVAANVILLENHPESSLPIAYVASALGMMVMGRVYAHFEHHLALSRLVVRVLWAVILLTAIIAALVAFGHSVAAAVAIMVGFRGIYLLTNLEFWAISALVFDVRQSKRLFSIISSGDLPAKALGAILAALIHGHSDLLALLVVAFAFFGAALYVTSRTIRLHNVHAPHAPTRPIRRTPTRWVQQFFGGSELIRAVCLSLIPVAMVAAGIEFAFFINVKHKVHHQEAVMTYLGYVLALTYLVAMVVKVLASRRTLEQFGILNTLRLLPGVALGWVALYGLIWFWPDAILGDAETTLMVYYCGLYLVFEVVRRALFDPVILVLFQPLPAQQRLKGHTLAKGFFEPLGMGLAGVLLFLLRNDPPWADLALLTGLGVVGLTLLGLLAKTYLQYVSTLQDALGRRFIATDDLAIPAEGTAIVLKSLQSNRPEEVLGALEYLPANQPALLTDRAGALLNHADGRVRLQVLQMVADRSVQLPPSLLTVRVRHDTDAPVRRKAAELLAGQSNDAIATGLLSTSDRAVREGAIVGFYRNGFSHAPALASLNALAQSPDPVDQQVVLRCVAELRLTDRATLVTAALRSTDESLVAAGLRAGGVQTDPAVWQQMLTFLTDRQHGRTAVRALATVGDPVLKVLPTPLAMLDNPLRFRRTIAVVDQLRTRAGGRWLLDQLPTTPMPMRAALLRSLMHYPTTDAAEKLYENLVDEELQLAQRLIHGRTETTDPLLTEAISYEMDSVVDRLLLLLSGLYDKETVNSVRQSLDHQSGERRANSLELLENVIPRPVYNTLLALTDDLPLYDRLALVDTHLGPLDAPVPITAYISQYGLSRFTPWTMLVAGPISGPSHTTDSHPSAMDQHSTSSTGAASTGGASTSAIERVLVLRNSSLFASTPANVLSSIAPIMREVAYAEGQEVVRKGEVGNCMFIIHRGEVGVYDGDRLLATLHEGDAVGELALLDAEPRSATVTALIDTVLFRIDQADFYDLMEERDEVMQNIIRMLCRKIRVQNEKGR</sequence>
<accession>A0A7J5TX75</accession>
<gene>
    <name evidence="12" type="ORF">F5984_16520</name>
</gene>
<feature type="transmembrane region" description="Helical" evidence="10">
    <location>
        <begin position="403"/>
        <end position="424"/>
    </location>
</feature>
<feature type="transmembrane region" description="Helical" evidence="10">
    <location>
        <begin position="115"/>
        <end position="138"/>
    </location>
</feature>
<keyword evidence="8" id="KW-0407">Ion channel</keyword>
<dbReference type="InterPro" id="IPR000595">
    <property type="entry name" value="cNMP-bd_dom"/>
</dbReference>
<feature type="transmembrane region" description="Helical" evidence="10">
    <location>
        <begin position="88"/>
        <end position="109"/>
    </location>
</feature>
<protein>
    <submittedName>
        <fullName evidence="12">Cyclic nucleotide-binding domain-containing protein</fullName>
    </submittedName>
</protein>
<keyword evidence="3 10" id="KW-0812">Transmembrane</keyword>
<dbReference type="SUPFAM" id="SSF51206">
    <property type="entry name" value="cAMP-binding domain-like"/>
    <property type="match status" value="1"/>
</dbReference>
<feature type="transmembrane region" description="Helical" evidence="10">
    <location>
        <begin position="150"/>
        <end position="172"/>
    </location>
</feature>
<keyword evidence="6 10" id="KW-0472">Membrane</keyword>
<evidence type="ECO:0000256" key="5">
    <source>
        <dbReference type="ARBA" id="ARBA00023065"/>
    </source>
</evidence>
<dbReference type="RefSeq" id="WP_152125322.1">
    <property type="nucleotide sequence ID" value="NZ_WELI01000006.1"/>
</dbReference>
<evidence type="ECO:0000256" key="7">
    <source>
        <dbReference type="ARBA" id="ARBA00023286"/>
    </source>
</evidence>
<dbReference type="SUPFAM" id="SSF48371">
    <property type="entry name" value="ARM repeat"/>
    <property type="match status" value="1"/>
</dbReference>
<organism evidence="12 13">
    <name type="scientific">Rudanella paleaurantiibacter</name>
    <dbReference type="NCBI Taxonomy" id="2614655"/>
    <lineage>
        <taxon>Bacteria</taxon>
        <taxon>Pseudomonadati</taxon>
        <taxon>Bacteroidota</taxon>
        <taxon>Cytophagia</taxon>
        <taxon>Cytophagales</taxon>
        <taxon>Cytophagaceae</taxon>
        <taxon>Rudanella</taxon>
    </lineage>
</organism>
<feature type="transmembrane region" description="Helical" evidence="10">
    <location>
        <begin position="376"/>
        <end position="397"/>
    </location>
</feature>
<evidence type="ECO:0000256" key="2">
    <source>
        <dbReference type="ARBA" id="ARBA00022448"/>
    </source>
</evidence>
<feature type="transmembrane region" description="Helical" evidence="10">
    <location>
        <begin position="268"/>
        <end position="290"/>
    </location>
</feature>
<evidence type="ECO:0000256" key="6">
    <source>
        <dbReference type="ARBA" id="ARBA00023136"/>
    </source>
</evidence>
<dbReference type="InterPro" id="IPR018488">
    <property type="entry name" value="cNMP-bd_CS"/>
</dbReference>
<dbReference type="InterPro" id="IPR018490">
    <property type="entry name" value="cNMP-bd_dom_sf"/>
</dbReference>
<keyword evidence="2" id="KW-0813">Transport</keyword>
<evidence type="ECO:0000256" key="1">
    <source>
        <dbReference type="ARBA" id="ARBA00004141"/>
    </source>
</evidence>